<dbReference type="EMBL" id="JAVFCB010000004">
    <property type="protein sequence ID" value="MDQ4214017.1"/>
    <property type="molecule type" value="Genomic_DNA"/>
</dbReference>
<name>A0ABU0XFY1_9MICO</name>
<protein>
    <submittedName>
        <fullName evidence="1">YdhR family protein</fullName>
    </submittedName>
</protein>
<dbReference type="Pfam" id="PF08803">
    <property type="entry name" value="ydhR"/>
    <property type="match status" value="1"/>
</dbReference>
<proteinExistence type="predicted"/>
<comment type="caution">
    <text evidence="1">The sequence shown here is derived from an EMBL/GenBank/DDBJ whole genome shotgun (WGS) entry which is preliminary data.</text>
</comment>
<gene>
    <name evidence="1" type="ORF">RBR11_08815</name>
</gene>
<keyword evidence="2" id="KW-1185">Reference proteome</keyword>
<dbReference type="InterPro" id="IPR014910">
    <property type="entry name" value="YdhR"/>
</dbReference>
<organism evidence="1 2">
    <name type="scientific">Microbacterium capsulatum</name>
    <dbReference type="NCBI Taxonomy" id="3041921"/>
    <lineage>
        <taxon>Bacteria</taxon>
        <taxon>Bacillati</taxon>
        <taxon>Actinomycetota</taxon>
        <taxon>Actinomycetes</taxon>
        <taxon>Micrococcales</taxon>
        <taxon>Microbacteriaceae</taxon>
        <taxon>Microbacterium</taxon>
    </lineage>
</organism>
<dbReference type="Proteomes" id="UP001230289">
    <property type="component" value="Unassembled WGS sequence"/>
</dbReference>
<evidence type="ECO:0000313" key="2">
    <source>
        <dbReference type="Proteomes" id="UP001230289"/>
    </source>
</evidence>
<dbReference type="RefSeq" id="WP_308488951.1">
    <property type="nucleotide sequence ID" value="NZ_JAVFCB010000004.1"/>
</dbReference>
<dbReference type="InterPro" id="IPR011008">
    <property type="entry name" value="Dimeric_a/b-barrel"/>
</dbReference>
<reference evidence="1 2" key="1">
    <citation type="submission" date="2023-08" db="EMBL/GenBank/DDBJ databases">
        <title>Microbacterium sp. nov., isolated from a waste landfill.</title>
        <authorList>
            <person name="Wen W."/>
        </authorList>
    </citation>
    <scope>NUCLEOTIDE SEQUENCE [LARGE SCALE GENOMIC DNA]</scope>
    <source>
        <strain evidence="1 2">ASV81</strain>
    </source>
</reference>
<evidence type="ECO:0000313" key="1">
    <source>
        <dbReference type="EMBL" id="MDQ4214017.1"/>
    </source>
</evidence>
<sequence length="89" mass="9954">MRFATDLAEEELLRLSRESFPRFHTQPGLQQKYYVRDAATGLVGGVYLFDDEQAARDYVAGPIVAAVPHRFQVVGDVSVEVLEVTLTLN</sequence>
<dbReference type="Gene3D" id="3.30.70.100">
    <property type="match status" value="1"/>
</dbReference>
<dbReference type="SUPFAM" id="SSF54909">
    <property type="entry name" value="Dimeric alpha+beta barrel"/>
    <property type="match status" value="1"/>
</dbReference>
<accession>A0ABU0XFY1</accession>